<dbReference type="Proteomes" id="UP000244093">
    <property type="component" value="Unassembled WGS sequence"/>
</dbReference>
<dbReference type="PANTHER" id="PTHR42709:SF10">
    <property type="entry name" value="SNARE ASSOCIATED GOLGI PROTEIN"/>
    <property type="match status" value="1"/>
</dbReference>
<feature type="transmembrane region" description="Helical" evidence="1">
    <location>
        <begin position="21"/>
        <end position="46"/>
    </location>
</feature>
<name>A0A2R7Y6C4_9CREN</name>
<feature type="transmembrane region" description="Helical" evidence="1">
    <location>
        <begin position="52"/>
        <end position="72"/>
    </location>
</feature>
<dbReference type="EMBL" id="NBVN01000004">
    <property type="protein sequence ID" value="PUA32432.1"/>
    <property type="molecule type" value="Genomic_DNA"/>
</dbReference>
<reference evidence="3" key="2">
    <citation type="journal article" date="2018" name="Syst. Appl. Microbiol.">
        <title>A new symbiotic nanoarchaeote (Candidatus Nanoclepta minutus) and its host (Zestosphaera tikiterensis gen. nov., sp. nov.) from a New Zealand hot spring.</title>
        <authorList>
            <person name="St John E."/>
            <person name="Liu Y."/>
            <person name="Podar M."/>
            <person name="Stott M.B."/>
            <person name="Meneghin J."/>
            <person name="Chen Z."/>
            <person name="Lagutin K."/>
            <person name="Mitchell K."/>
            <person name="Reysenbach A.L."/>
        </authorList>
    </citation>
    <scope>NUCLEOTIDE SEQUENCE [LARGE SCALE GENOMIC DNA]</scope>
    <source>
        <strain evidence="3">NZ3</strain>
    </source>
</reference>
<sequence length="236" mass="26115">MTFMIWARLLHVLIAPPLGPFIISLISNSIPFVSLPYLLAIIGYATYYKDPLAKVAIIASSALGATLGKLIIYSVGRALTLKVSEHTKENIELFRKLASKSLFIAIFVFAALPLPDDVLYLPTGMVKYSLPAYFIAVLMGKLVLTSITVFYGSLFAQELEGVNSYVIPAMVLVTLVIAYYILNINWAKVVDEHITHGLKGSVKALLSEIRNVTVYISSRIKTLILKQRSKLESTKY</sequence>
<dbReference type="PANTHER" id="PTHR42709">
    <property type="entry name" value="ALKALINE PHOSPHATASE LIKE PROTEIN"/>
    <property type="match status" value="1"/>
</dbReference>
<evidence type="ECO:0000313" key="3">
    <source>
        <dbReference type="EMBL" id="PUA32432.1"/>
    </source>
</evidence>
<protein>
    <recommendedName>
        <fullName evidence="2">VTT domain-containing protein</fullName>
    </recommendedName>
</protein>
<reference evidence="3" key="1">
    <citation type="submission" date="2017-04" db="EMBL/GenBank/DDBJ databases">
        <authorList>
            <person name="Afonso C.L."/>
            <person name="Miller P.J."/>
            <person name="Scott M.A."/>
            <person name="Spackman E."/>
            <person name="Goraichik I."/>
            <person name="Dimitrov K.M."/>
            <person name="Suarez D.L."/>
            <person name="Swayne D.E."/>
        </authorList>
    </citation>
    <scope>NUCLEOTIDE SEQUENCE</scope>
    <source>
        <strain evidence="3">NZ3</strain>
    </source>
</reference>
<feature type="transmembrane region" description="Helical" evidence="1">
    <location>
        <begin position="93"/>
        <end position="112"/>
    </location>
</feature>
<dbReference type="InterPro" id="IPR051311">
    <property type="entry name" value="DedA_domain"/>
</dbReference>
<evidence type="ECO:0000313" key="4">
    <source>
        <dbReference type="Proteomes" id="UP000244093"/>
    </source>
</evidence>
<comment type="caution">
    <text evidence="3">The sequence shown here is derived from an EMBL/GenBank/DDBJ whole genome shotgun (WGS) entry which is preliminary data.</text>
</comment>
<evidence type="ECO:0000259" key="2">
    <source>
        <dbReference type="Pfam" id="PF09335"/>
    </source>
</evidence>
<dbReference type="GO" id="GO:0005886">
    <property type="term" value="C:plasma membrane"/>
    <property type="evidence" value="ECO:0007669"/>
    <property type="project" value="TreeGrafter"/>
</dbReference>
<keyword evidence="1" id="KW-0812">Transmembrane</keyword>
<feature type="transmembrane region" description="Helical" evidence="1">
    <location>
        <begin position="132"/>
        <end position="155"/>
    </location>
</feature>
<evidence type="ECO:0000256" key="1">
    <source>
        <dbReference type="SAM" id="Phobius"/>
    </source>
</evidence>
<dbReference type="InterPro" id="IPR032816">
    <property type="entry name" value="VTT_dom"/>
</dbReference>
<dbReference type="Pfam" id="PF09335">
    <property type="entry name" value="VTT_dom"/>
    <property type="match status" value="1"/>
</dbReference>
<gene>
    <name evidence="3" type="ORF">B7O98_07195</name>
</gene>
<keyword evidence="1" id="KW-0472">Membrane</keyword>
<feature type="transmembrane region" description="Helical" evidence="1">
    <location>
        <begin position="162"/>
        <end position="182"/>
    </location>
</feature>
<dbReference type="AlphaFoldDB" id="A0A2R7Y6C4"/>
<proteinExistence type="predicted"/>
<accession>A0A2R7Y6C4</accession>
<feature type="domain" description="VTT" evidence="2">
    <location>
        <begin position="54"/>
        <end position="153"/>
    </location>
</feature>
<organism evidence="3 4">
    <name type="scientific">Zestosphaera tikiterensis</name>
    <dbReference type="NCBI Taxonomy" id="1973259"/>
    <lineage>
        <taxon>Archaea</taxon>
        <taxon>Thermoproteota</taxon>
        <taxon>Thermoprotei</taxon>
        <taxon>Desulfurococcales</taxon>
        <taxon>Desulfurococcaceae</taxon>
        <taxon>Zestosphaera</taxon>
    </lineage>
</organism>
<keyword evidence="1" id="KW-1133">Transmembrane helix</keyword>